<feature type="compositionally biased region" description="Basic and acidic residues" evidence="1">
    <location>
        <begin position="255"/>
        <end position="265"/>
    </location>
</feature>
<reference evidence="2 3" key="1">
    <citation type="submission" date="2016-07" db="EMBL/GenBank/DDBJ databases">
        <title>Pervasive Adenine N6-methylation of Active Genes in Fungi.</title>
        <authorList>
            <consortium name="DOE Joint Genome Institute"/>
            <person name="Mondo S.J."/>
            <person name="Dannebaum R.O."/>
            <person name="Kuo R.C."/>
            <person name="Labutti K."/>
            <person name="Haridas S."/>
            <person name="Kuo A."/>
            <person name="Salamov A."/>
            <person name="Ahrendt S.R."/>
            <person name="Lipzen A."/>
            <person name="Sullivan W."/>
            <person name="Andreopoulos W.B."/>
            <person name="Clum A."/>
            <person name="Lindquist E."/>
            <person name="Daum C."/>
            <person name="Ramamoorthy G.K."/>
            <person name="Gryganskyi A."/>
            <person name="Culley D."/>
            <person name="Magnuson J.K."/>
            <person name="James T.Y."/>
            <person name="O'Malley M.A."/>
            <person name="Stajich J.E."/>
            <person name="Spatafora J.W."/>
            <person name="Visel A."/>
            <person name="Grigoriev I.V."/>
        </authorList>
    </citation>
    <scope>NUCLEOTIDE SEQUENCE [LARGE SCALE GENOMIC DNA]</scope>
    <source>
        <strain evidence="2 3">NRRL 1336</strain>
    </source>
</reference>
<evidence type="ECO:0000313" key="3">
    <source>
        <dbReference type="Proteomes" id="UP000193560"/>
    </source>
</evidence>
<dbReference type="Pfam" id="PF06677">
    <property type="entry name" value="Auto_anti-p27"/>
    <property type="match status" value="2"/>
</dbReference>
<feature type="compositionally biased region" description="Low complexity" evidence="1">
    <location>
        <begin position="266"/>
        <end position="287"/>
    </location>
</feature>
<dbReference type="Proteomes" id="UP000193560">
    <property type="component" value="Unassembled WGS sequence"/>
</dbReference>
<dbReference type="PANTHER" id="PTHR16537:SF1">
    <property type="entry name" value="PROTEIN ZNRD2"/>
    <property type="match status" value="1"/>
</dbReference>
<evidence type="ECO:0000256" key="1">
    <source>
        <dbReference type="SAM" id="MobiDB-lite"/>
    </source>
</evidence>
<feature type="compositionally biased region" description="Low complexity" evidence="1">
    <location>
        <begin position="111"/>
        <end position="121"/>
    </location>
</feature>
<dbReference type="PANTHER" id="PTHR16537">
    <property type="entry name" value="SJOEGREN SYNDROME/SCLERODERMA AUTOANTIGEN 1"/>
    <property type="match status" value="1"/>
</dbReference>
<name>A0A1X2HZT2_9FUNG</name>
<dbReference type="OrthoDB" id="28939at2759"/>
<dbReference type="AlphaFoldDB" id="A0A1X2HZT2"/>
<dbReference type="InterPro" id="IPR009563">
    <property type="entry name" value="SSSCA1"/>
</dbReference>
<comment type="caution">
    <text evidence="2">The sequence shown here is derived from an EMBL/GenBank/DDBJ whole genome shotgun (WGS) entry which is preliminary data.</text>
</comment>
<sequence>MLKMPSSTSKHDDAMSLLGTFLLQGWVMTDQLCSEESCSVPMMRSKDGVIQVCVLHDPLPTSNARNAPSTTTTTSTPATNHVATPSITSTVSTDDIEDDDNSIVVVEHTKQQQQPATTAATSGDDDEKTFKIQQERREQSSKASQLIGQKMLQRWALLNDTCPNDACYAIPLVRHPSNKTMYCVICEQTYQPEGAATAPPQQQQQPSTINSNISSSSNSNKEQKPTHTHEPSKQQQQPAASVVTHSPLGSPALDRSIKRQKKEDTAPATATTIEAPAPTSSSSSSVHQPPPPTTIPTTITATTTTTTHAAAARAATEKSMQSLTSKLSLLSDRIDQCGDPKDLVLLCQSLDACAKALGTCATTLDILA</sequence>
<evidence type="ECO:0000313" key="2">
    <source>
        <dbReference type="EMBL" id="ORZ06257.1"/>
    </source>
</evidence>
<protein>
    <submittedName>
        <fullName evidence="2">Uncharacterized protein</fullName>
    </submittedName>
</protein>
<accession>A0A1X2HZT2</accession>
<proteinExistence type="predicted"/>
<feature type="compositionally biased region" description="Basic and acidic residues" evidence="1">
    <location>
        <begin position="221"/>
        <end position="232"/>
    </location>
</feature>
<dbReference type="STRING" id="90262.A0A1X2HZT2"/>
<dbReference type="InterPro" id="IPR051888">
    <property type="entry name" value="UPF0148_domain"/>
</dbReference>
<organism evidence="2 3">
    <name type="scientific">Absidia repens</name>
    <dbReference type="NCBI Taxonomy" id="90262"/>
    <lineage>
        <taxon>Eukaryota</taxon>
        <taxon>Fungi</taxon>
        <taxon>Fungi incertae sedis</taxon>
        <taxon>Mucoromycota</taxon>
        <taxon>Mucoromycotina</taxon>
        <taxon>Mucoromycetes</taxon>
        <taxon>Mucorales</taxon>
        <taxon>Cunninghamellaceae</taxon>
        <taxon>Absidia</taxon>
    </lineage>
</organism>
<gene>
    <name evidence="2" type="ORF">BCR42DRAFT_456530</name>
</gene>
<feature type="compositionally biased region" description="Low complexity" evidence="1">
    <location>
        <begin position="195"/>
        <end position="220"/>
    </location>
</feature>
<keyword evidence="3" id="KW-1185">Reference proteome</keyword>
<feature type="compositionally biased region" description="Low complexity" evidence="1">
    <location>
        <begin position="61"/>
        <end position="80"/>
    </location>
</feature>
<feature type="region of interest" description="Disordered" evidence="1">
    <location>
        <begin position="60"/>
        <end position="85"/>
    </location>
</feature>
<feature type="region of interest" description="Disordered" evidence="1">
    <location>
        <begin position="195"/>
        <end position="299"/>
    </location>
</feature>
<feature type="region of interest" description="Disordered" evidence="1">
    <location>
        <begin position="108"/>
        <end position="127"/>
    </location>
</feature>
<dbReference type="EMBL" id="MCGE01000040">
    <property type="protein sequence ID" value="ORZ06257.1"/>
    <property type="molecule type" value="Genomic_DNA"/>
</dbReference>